<dbReference type="FunFam" id="3.40.10.10:FF:000001">
    <property type="entry name" value="DNA-3-methyladenine glycosylase 2"/>
    <property type="match status" value="1"/>
</dbReference>
<feature type="domain" description="HTH araC/xylS-type" evidence="15">
    <location>
        <begin position="131"/>
        <end position="234"/>
    </location>
</feature>
<dbReference type="GO" id="GO:0043916">
    <property type="term" value="F:DNA-7-methylguanine glycosylase activity"/>
    <property type="evidence" value="ECO:0007669"/>
    <property type="project" value="TreeGrafter"/>
</dbReference>
<dbReference type="InterPro" id="IPR004026">
    <property type="entry name" value="Ada_DNA_repair_Zn-bd"/>
</dbReference>
<evidence type="ECO:0000256" key="13">
    <source>
        <dbReference type="ARBA" id="ARBA00023163"/>
    </source>
</evidence>
<dbReference type="GO" id="GO:0003700">
    <property type="term" value="F:DNA-binding transcription factor activity"/>
    <property type="evidence" value="ECO:0007669"/>
    <property type="project" value="InterPro"/>
</dbReference>
<accession>A0A0C1EMT6</accession>
<dbReference type="InterPro" id="IPR018060">
    <property type="entry name" value="HTH_AraC"/>
</dbReference>
<dbReference type="OMA" id="RWPDAFP"/>
<dbReference type="Proteomes" id="UP000031307">
    <property type="component" value="Unassembled WGS sequence"/>
</dbReference>
<keyword evidence="8" id="KW-0227">DNA damage</keyword>
<dbReference type="InterPro" id="IPR037046">
    <property type="entry name" value="AlkA_N_sf"/>
</dbReference>
<dbReference type="AlphaFoldDB" id="A0A0C1EMT6"/>
<dbReference type="SUPFAM" id="SSF57884">
    <property type="entry name" value="Ada DNA repair protein, N-terminal domain (N-Ada 10)"/>
    <property type="match status" value="1"/>
</dbReference>
<evidence type="ECO:0000256" key="9">
    <source>
        <dbReference type="ARBA" id="ARBA00022833"/>
    </source>
</evidence>
<keyword evidence="16" id="KW-0378">Hydrolase</keyword>
<comment type="similarity">
    <text evidence="3">Belongs to the alkylbase DNA glycosidase AlkA family.</text>
</comment>
<dbReference type="SUPFAM" id="SSF46689">
    <property type="entry name" value="Homeodomain-like"/>
    <property type="match status" value="1"/>
</dbReference>
<dbReference type="GO" id="GO:0008168">
    <property type="term" value="F:methyltransferase activity"/>
    <property type="evidence" value="ECO:0007669"/>
    <property type="project" value="UniProtKB-KW"/>
</dbReference>
<dbReference type="Pfam" id="PF12833">
    <property type="entry name" value="HTH_18"/>
    <property type="match status" value="1"/>
</dbReference>
<dbReference type="InterPro" id="IPR051912">
    <property type="entry name" value="Alkylbase_DNA_Glycosylase/TA"/>
</dbReference>
<dbReference type="PROSITE" id="PS00516">
    <property type="entry name" value="ALKYLBASE_DNA_GLYCOS"/>
    <property type="match status" value="1"/>
</dbReference>
<organism evidence="16 17">
    <name type="scientific">Parachlamydia acanthamoebae</name>
    <dbReference type="NCBI Taxonomy" id="83552"/>
    <lineage>
        <taxon>Bacteria</taxon>
        <taxon>Pseudomonadati</taxon>
        <taxon>Chlamydiota</taxon>
        <taxon>Chlamydiia</taxon>
        <taxon>Parachlamydiales</taxon>
        <taxon>Parachlamydiaceae</taxon>
        <taxon>Parachlamydia</taxon>
    </lineage>
</organism>
<keyword evidence="10" id="KW-0805">Transcription regulation</keyword>
<keyword evidence="13" id="KW-0804">Transcription</keyword>
<dbReference type="SMART" id="SM00478">
    <property type="entry name" value="ENDO3c"/>
    <property type="match status" value="1"/>
</dbReference>
<evidence type="ECO:0000256" key="12">
    <source>
        <dbReference type="ARBA" id="ARBA00023159"/>
    </source>
</evidence>
<evidence type="ECO:0000256" key="1">
    <source>
        <dbReference type="ARBA" id="ARBA00000086"/>
    </source>
</evidence>
<reference evidence="16 17" key="1">
    <citation type="journal article" date="2014" name="Mol. Biol. Evol.">
        <title>Massive expansion of Ubiquitination-related gene families within the Chlamydiae.</title>
        <authorList>
            <person name="Domman D."/>
            <person name="Collingro A."/>
            <person name="Lagkouvardos I."/>
            <person name="Gehre L."/>
            <person name="Weinmaier T."/>
            <person name="Rattei T."/>
            <person name="Subtil A."/>
            <person name="Horn M."/>
        </authorList>
    </citation>
    <scope>NUCLEOTIDE SEQUENCE [LARGE SCALE GENOMIC DNA]</scope>
    <source>
        <strain evidence="16 17">OEW1</strain>
    </source>
</reference>
<dbReference type="Pfam" id="PF00730">
    <property type="entry name" value="HhH-GPD"/>
    <property type="match status" value="1"/>
</dbReference>
<evidence type="ECO:0000259" key="15">
    <source>
        <dbReference type="PROSITE" id="PS01124"/>
    </source>
</evidence>
<dbReference type="SMART" id="SM01009">
    <property type="entry name" value="AlkA_N"/>
    <property type="match status" value="1"/>
</dbReference>
<dbReference type="Gene3D" id="3.30.310.20">
    <property type="entry name" value="DNA-3-methyladenine glycosylase AlkA, N-terminal domain"/>
    <property type="match status" value="1"/>
</dbReference>
<dbReference type="InterPro" id="IPR023170">
    <property type="entry name" value="HhH_base_excis_C"/>
</dbReference>
<dbReference type="PATRIC" id="fig|83552.4.peg.1171"/>
<dbReference type="GO" id="GO:0006307">
    <property type="term" value="P:DNA alkylation repair"/>
    <property type="evidence" value="ECO:0007669"/>
    <property type="project" value="TreeGrafter"/>
</dbReference>
<dbReference type="InterPro" id="IPR009057">
    <property type="entry name" value="Homeodomain-like_sf"/>
</dbReference>
<keyword evidence="11" id="KW-0238">DNA-binding</keyword>
<evidence type="ECO:0000256" key="7">
    <source>
        <dbReference type="ARBA" id="ARBA00022723"/>
    </source>
</evidence>
<dbReference type="Pfam" id="PF02805">
    <property type="entry name" value="Ada_Zn_binding"/>
    <property type="match status" value="1"/>
</dbReference>
<evidence type="ECO:0000256" key="4">
    <source>
        <dbReference type="ARBA" id="ARBA00012000"/>
    </source>
</evidence>
<dbReference type="Gene3D" id="1.10.10.60">
    <property type="entry name" value="Homeodomain-like"/>
    <property type="match status" value="1"/>
</dbReference>
<dbReference type="CDD" id="cd00056">
    <property type="entry name" value="ENDO3c"/>
    <property type="match status" value="1"/>
</dbReference>
<comment type="catalytic activity">
    <reaction evidence="1">
        <text>Hydrolysis of alkylated DNA, releasing 3-methyladenine, 3-methylguanine, 7-methylguanine and 7-methyladenine.</text>
        <dbReference type="EC" id="3.2.2.21"/>
    </reaction>
</comment>
<gene>
    <name evidence="16" type="primary">alkA</name>
    <name evidence="16" type="ORF">DB43_GB00060</name>
</gene>
<dbReference type="InterPro" id="IPR011257">
    <property type="entry name" value="DNA_glycosylase"/>
</dbReference>
<dbReference type="SUPFAM" id="SSF55945">
    <property type="entry name" value="TATA-box binding protein-like"/>
    <property type="match status" value="1"/>
</dbReference>
<dbReference type="GO" id="GO:0008725">
    <property type="term" value="F:DNA-3-methyladenine glycosylase activity"/>
    <property type="evidence" value="ECO:0007669"/>
    <property type="project" value="TreeGrafter"/>
</dbReference>
<dbReference type="Gene3D" id="3.40.10.10">
    <property type="entry name" value="DNA Methylphosphotriester Repair Domain"/>
    <property type="match status" value="1"/>
</dbReference>
<dbReference type="InterPro" id="IPR010316">
    <property type="entry name" value="AlkA_N"/>
</dbReference>
<dbReference type="SMART" id="SM00342">
    <property type="entry name" value="HTH_ARAC"/>
    <property type="match status" value="1"/>
</dbReference>
<sequence length="532" mass="61025">MLVLFLAAFFQFPNNNLLENYIYFIINDFNLAVRKRLVLFDATHYNKRMEQENYQLYRAYLARDPRFDGVFFMGVTSTGIYCRPICTAKTPKEENCRFFRTAEAAEKAGFRPCLRCRPEMAPGHAPIDEAQRIANLIVYHLEESMLEEEHGLEEVAAFFHLSSRHIRRIIQKEYGVSPMELVLTRRLLLAKQLMTDTSLSITEIAFASGFSSIRRFNDAFKIRYKMNPSQLRRAIEERPEMAGVDTLILQLTYRPPYDWKGVINFLRVRLMKGVEHIEGDRYLRTIQLGKTKGWIQISHAEEKQSLIFELSHSLLPVLPALLGRIRSVFDLNARPDVISTHLRQDKWLTEAVNVNPGLRIPGAFDGFELAVRAILGQQITVKAATTLAGRLVQAFGEKIQTPYPELKHLSPTPQRLTIATVDELASLGIIQSRSKSIIHLAEEVVSGRLQLDADVYPEKTMQKLVQIPGIGKWTAHYIAMRALRWPDAFPKEDIVLRKCLGNVTASQAEILSQSWRPWRSYAVLHLWQNSSI</sequence>
<dbReference type="InterPro" id="IPR000035">
    <property type="entry name" value="Alkylbase_DNA_glycsylse_CS"/>
</dbReference>
<dbReference type="PANTHER" id="PTHR43003:SF13">
    <property type="entry name" value="DNA-3-METHYLADENINE GLYCOSYLASE 2"/>
    <property type="match status" value="1"/>
</dbReference>
<evidence type="ECO:0000256" key="10">
    <source>
        <dbReference type="ARBA" id="ARBA00023015"/>
    </source>
</evidence>
<evidence type="ECO:0000256" key="14">
    <source>
        <dbReference type="ARBA" id="ARBA00023204"/>
    </source>
</evidence>
<evidence type="ECO:0000256" key="5">
    <source>
        <dbReference type="ARBA" id="ARBA00022603"/>
    </source>
</evidence>
<name>A0A0C1EMT6_9BACT</name>
<dbReference type="EMBL" id="JSAM01000071">
    <property type="protein sequence ID" value="KIA77644.1"/>
    <property type="molecule type" value="Genomic_DNA"/>
</dbReference>
<dbReference type="EC" id="3.2.2.21" evidence="4"/>
<dbReference type="Pfam" id="PF06029">
    <property type="entry name" value="AlkA_N"/>
    <property type="match status" value="1"/>
</dbReference>
<keyword evidence="12" id="KW-0010">Activator</keyword>
<evidence type="ECO:0000313" key="17">
    <source>
        <dbReference type="Proteomes" id="UP000031307"/>
    </source>
</evidence>
<dbReference type="PROSITE" id="PS01124">
    <property type="entry name" value="HTH_ARAC_FAMILY_2"/>
    <property type="match status" value="1"/>
</dbReference>
<dbReference type="InterPro" id="IPR003265">
    <property type="entry name" value="HhH-GPD_domain"/>
</dbReference>
<proteinExistence type="inferred from homology"/>
<evidence type="ECO:0000256" key="2">
    <source>
        <dbReference type="ARBA" id="ARBA00001947"/>
    </source>
</evidence>
<evidence type="ECO:0000256" key="11">
    <source>
        <dbReference type="ARBA" id="ARBA00023125"/>
    </source>
</evidence>
<keyword evidence="5 16" id="KW-0489">Methyltransferase</keyword>
<dbReference type="PANTHER" id="PTHR43003">
    <property type="entry name" value="DNA-3-METHYLADENINE GLYCOSYLASE"/>
    <property type="match status" value="1"/>
</dbReference>
<comment type="caution">
    <text evidence="16">The sequence shown here is derived from an EMBL/GenBank/DDBJ whole genome shotgun (WGS) entry which is preliminary data.</text>
</comment>
<dbReference type="InterPro" id="IPR035451">
    <property type="entry name" value="Ada-like_dom_sf"/>
</dbReference>
<keyword evidence="7" id="KW-0479">Metal-binding</keyword>
<protein>
    <recommendedName>
        <fullName evidence="4">DNA-3-methyladenine glycosylase II</fullName>
        <ecNumber evidence="4">3.2.2.21</ecNumber>
    </recommendedName>
</protein>
<evidence type="ECO:0000256" key="3">
    <source>
        <dbReference type="ARBA" id="ARBA00010817"/>
    </source>
</evidence>
<evidence type="ECO:0000256" key="8">
    <source>
        <dbReference type="ARBA" id="ARBA00022763"/>
    </source>
</evidence>
<dbReference type="GO" id="GO:0032131">
    <property type="term" value="F:alkylated DNA binding"/>
    <property type="evidence" value="ECO:0007669"/>
    <property type="project" value="TreeGrafter"/>
</dbReference>
<dbReference type="GO" id="GO:0032993">
    <property type="term" value="C:protein-DNA complex"/>
    <property type="evidence" value="ECO:0007669"/>
    <property type="project" value="TreeGrafter"/>
</dbReference>
<comment type="cofactor">
    <cofactor evidence="2">
        <name>Zn(2+)</name>
        <dbReference type="ChEBI" id="CHEBI:29105"/>
    </cofactor>
</comment>
<dbReference type="GO" id="GO:0008270">
    <property type="term" value="F:zinc ion binding"/>
    <property type="evidence" value="ECO:0007669"/>
    <property type="project" value="InterPro"/>
</dbReference>
<evidence type="ECO:0000313" key="16">
    <source>
        <dbReference type="EMBL" id="KIA77644.1"/>
    </source>
</evidence>
<evidence type="ECO:0000256" key="6">
    <source>
        <dbReference type="ARBA" id="ARBA00022679"/>
    </source>
</evidence>
<dbReference type="GO" id="GO:0005737">
    <property type="term" value="C:cytoplasm"/>
    <property type="evidence" value="ECO:0007669"/>
    <property type="project" value="TreeGrafter"/>
</dbReference>
<keyword evidence="6 16" id="KW-0808">Transferase</keyword>
<dbReference type="GO" id="GO:0043565">
    <property type="term" value="F:sequence-specific DNA binding"/>
    <property type="evidence" value="ECO:0007669"/>
    <property type="project" value="InterPro"/>
</dbReference>
<keyword evidence="14" id="KW-0234">DNA repair</keyword>
<dbReference type="SUPFAM" id="SSF48150">
    <property type="entry name" value="DNA-glycosylase"/>
    <property type="match status" value="1"/>
</dbReference>
<dbReference type="GO" id="GO:0006285">
    <property type="term" value="P:base-excision repair, AP site formation"/>
    <property type="evidence" value="ECO:0007669"/>
    <property type="project" value="TreeGrafter"/>
</dbReference>
<keyword evidence="16" id="KW-0326">Glycosidase</keyword>
<dbReference type="Gene3D" id="1.10.340.30">
    <property type="entry name" value="Hypothetical protein, domain 2"/>
    <property type="match status" value="1"/>
</dbReference>
<dbReference type="GO" id="GO:0032259">
    <property type="term" value="P:methylation"/>
    <property type="evidence" value="ECO:0007669"/>
    <property type="project" value="UniProtKB-KW"/>
</dbReference>
<keyword evidence="9" id="KW-0862">Zinc</keyword>
<dbReference type="Gene3D" id="1.10.1670.10">
    <property type="entry name" value="Helix-hairpin-Helix base-excision DNA repair enzymes (C-terminal)"/>
    <property type="match status" value="1"/>
</dbReference>